<dbReference type="KEGG" id="htl:HPTL_1062"/>
<dbReference type="InterPro" id="IPR017127">
    <property type="entry name" value="Ribosome_uL3_MTase"/>
</dbReference>
<evidence type="ECO:0000313" key="5">
    <source>
        <dbReference type="EMBL" id="BBD77326.1"/>
    </source>
</evidence>
<dbReference type="RefSeq" id="WP_119335069.1">
    <property type="nucleotide sequence ID" value="NZ_AP018558.1"/>
</dbReference>
<keyword evidence="6" id="KW-1185">Reference proteome</keyword>
<evidence type="ECO:0000313" key="6">
    <source>
        <dbReference type="Proteomes" id="UP000262004"/>
    </source>
</evidence>
<accession>A0A2Z6DXV0</accession>
<dbReference type="GO" id="GO:0005829">
    <property type="term" value="C:cytosol"/>
    <property type="evidence" value="ECO:0007669"/>
    <property type="project" value="TreeGrafter"/>
</dbReference>
<dbReference type="InterPro" id="IPR004556">
    <property type="entry name" value="HemK-like"/>
</dbReference>
<reference evidence="5 6" key="1">
    <citation type="submission" date="2018-04" db="EMBL/GenBank/DDBJ databases">
        <title>Complete genome sequence of Hydrogenophilus thermoluteolus TH-1.</title>
        <authorList>
            <person name="Arai H."/>
        </authorList>
    </citation>
    <scope>NUCLEOTIDE SEQUENCE [LARGE SCALE GENOMIC DNA]</scope>
    <source>
        <strain evidence="5 6">TH-1</strain>
    </source>
</reference>
<dbReference type="GO" id="GO:0036009">
    <property type="term" value="F:protein-glutamine N-methyltransferase activity"/>
    <property type="evidence" value="ECO:0007669"/>
    <property type="project" value="InterPro"/>
</dbReference>
<organism evidence="5 6">
    <name type="scientific">Hydrogenophilus thermoluteolus</name>
    <name type="common">Pseudomonas hydrogenothermophila</name>
    <dbReference type="NCBI Taxonomy" id="297"/>
    <lineage>
        <taxon>Bacteria</taxon>
        <taxon>Pseudomonadati</taxon>
        <taxon>Pseudomonadota</taxon>
        <taxon>Hydrogenophilia</taxon>
        <taxon>Hydrogenophilales</taxon>
        <taxon>Hydrogenophilaceae</taxon>
        <taxon>Hydrogenophilus</taxon>
    </lineage>
</organism>
<keyword evidence="3" id="KW-0949">S-adenosyl-L-methionine</keyword>
<dbReference type="Proteomes" id="UP000262004">
    <property type="component" value="Chromosome"/>
</dbReference>
<dbReference type="EMBL" id="AP018558">
    <property type="protein sequence ID" value="BBD77326.1"/>
    <property type="molecule type" value="Genomic_DNA"/>
</dbReference>
<dbReference type="SUPFAM" id="SSF53335">
    <property type="entry name" value="S-adenosyl-L-methionine-dependent methyltransferases"/>
    <property type="match status" value="1"/>
</dbReference>
<protein>
    <submittedName>
        <fullName evidence="5">N5-glutamine S-adenosyl-L-methionine-dependent methyltransferase</fullName>
    </submittedName>
</protein>
<name>A0A2Z6DXV0_HYDTE</name>
<dbReference type="NCBIfam" id="TIGR03533">
    <property type="entry name" value="L3_gln_methyl"/>
    <property type="match status" value="1"/>
</dbReference>
<dbReference type="InterPro" id="IPR002052">
    <property type="entry name" value="DNA_methylase_N6_adenine_CS"/>
</dbReference>
<keyword evidence="2 5" id="KW-0808">Transferase</keyword>
<dbReference type="GO" id="GO:0032259">
    <property type="term" value="P:methylation"/>
    <property type="evidence" value="ECO:0007669"/>
    <property type="project" value="UniProtKB-KW"/>
</dbReference>
<dbReference type="CDD" id="cd02440">
    <property type="entry name" value="AdoMet_MTases"/>
    <property type="match status" value="1"/>
</dbReference>
<dbReference type="InterPro" id="IPR029063">
    <property type="entry name" value="SAM-dependent_MTases_sf"/>
</dbReference>
<evidence type="ECO:0000256" key="2">
    <source>
        <dbReference type="ARBA" id="ARBA00022679"/>
    </source>
</evidence>
<dbReference type="GO" id="GO:0003676">
    <property type="term" value="F:nucleic acid binding"/>
    <property type="evidence" value="ECO:0007669"/>
    <property type="project" value="InterPro"/>
</dbReference>
<evidence type="ECO:0000256" key="1">
    <source>
        <dbReference type="ARBA" id="ARBA00022603"/>
    </source>
</evidence>
<dbReference type="PIRSF" id="PIRSF037167">
    <property type="entry name" value="Mtase_YfcB_prd"/>
    <property type="match status" value="1"/>
</dbReference>
<evidence type="ECO:0000259" key="4">
    <source>
        <dbReference type="Pfam" id="PF05175"/>
    </source>
</evidence>
<evidence type="ECO:0000256" key="3">
    <source>
        <dbReference type="ARBA" id="ARBA00022691"/>
    </source>
</evidence>
<dbReference type="AlphaFoldDB" id="A0A2Z6DXV0"/>
<dbReference type="Pfam" id="PF05175">
    <property type="entry name" value="MTS"/>
    <property type="match status" value="1"/>
</dbReference>
<sequence length="317" mass="34387">MNSDETFSLTLGTEWETAIENLTTVRDWIRFAVTAMESAECAYGQGCLDAICEARWLVARALHLPLDTLDMLLDARLLPDERSHLAELLAARTEARVPTAYLLNEAWLQGKPFYVDERVIIPRSFLAELLAPEALARWLEKPPTAVTRVLELCTGSGCLAILAAEAFPNAQIVATDLSPDALAVAQINVESYGLTERITLAQGDLFAALGAPSEPFDLILANPPYVTTEAMANLPDEFRHEPQLALAAGDDGMTLVRRIVADAPRYLTAGGKLLVEVGHNRREAEAALAVPGKPSLPLTWLATAGHPQAIFALTAPW</sequence>
<dbReference type="Gene3D" id="3.40.50.150">
    <property type="entry name" value="Vaccinia Virus protein VP39"/>
    <property type="match status" value="1"/>
</dbReference>
<dbReference type="OrthoDB" id="5297556at2"/>
<feature type="domain" description="Methyltransferase small" evidence="4">
    <location>
        <begin position="134"/>
        <end position="231"/>
    </location>
</feature>
<dbReference type="PANTHER" id="PTHR47806:SF1">
    <property type="entry name" value="RIBOSOMAL PROTEIN UL3 GLUTAMINE METHYLTRANSFERASE"/>
    <property type="match status" value="1"/>
</dbReference>
<dbReference type="InterPro" id="IPR007848">
    <property type="entry name" value="Small_mtfrase_dom"/>
</dbReference>
<dbReference type="PROSITE" id="PS00092">
    <property type="entry name" value="N6_MTASE"/>
    <property type="match status" value="1"/>
</dbReference>
<keyword evidence="1 5" id="KW-0489">Methyltransferase</keyword>
<dbReference type="NCBIfam" id="TIGR00536">
    <property type="entry name" value="hemK_fam"/>
    <property type="match status" value="1"/>
</dbReference>
<dbReference type="PANTHER" id="PTHR47806">
    <property type="entry name" value="50S RIBOSOMAL PROTEIN L3 GLUTAMINE METHYLTRANSFERASE"/>
    <property type="match status" value="1"/>
</dbReference>
<gene>
    <name evidence="5" type="ORF">HPTL_1062</name>
</gene>
<proteinExistence type="predicted"/>